<dbReference type="NCBIfam" id="TIGR00756">
    <property type="entry name" value="PPR"/>
    <property type="match status" value="3"/>
</dbReference>
<feature type="region of interest" description="Disordered" evidence="4">
    <location>
        <begin position="299"/>
        <end position="421"/>
    </location>
</feature>
<comment type="caution">
    <text evidence="5">The sequence shown here is derived from an EMBL/GenBank/DDBJ whole genome shotgun (WGS) entry which is preliminary data.</text>
</comment>
<feature type="compositionally biased region" description="Pro residues" evidence="4">
    <location>
        <begin position="946"/>
        <end position="955"/>
    </location>
</feature>
<feature type="repeat" description="PPR" evidence="3">
    <location>
        <begin position="142"/>
        <end position="172"/>
    </location>
</feature>
<evidence type="ECO:0000256" key="1">
    <source>
        <dbReference type="ARBA" id="ARBA00007626"/>
    </source>
</evidence>
<feature type="repeat" description="PPR" evidence="3">
    <location>
        <begin position="645"/>
        <end position="679"/>
    </location>
</feature>
<feature type="repeat" description="PPR" evidence="3">
    <location>
        <begin position="519"/>
        <end position="553"/>
    </location>
</feature>
<feature type="region of interest" description="Disordered" evidence="4">
    <location>
        <begin position="231"/>
        <end position="250"/>
    </location>
</feature>
<gene>
    <name evidence="5" type="ORF">COHA_005994</name>
</gene>
<dbReference type="EMBL" id="JADXDR010000083">
    <property type="protein sequence ID" value="KAI7840212.1"/>
    <property type="molecule type" value="Genomic_DNA"/>
</dbReference>
<protein>
    <submittedName>
        <fullName evidence="5">Uncharacterized protein</fullName>
    </submittedName>
</protein>
<feature type="compositionally biased region" description="Low complexity" evidence="4">
    <location>
        <begin position="336"/>
        <end position="379"/>
    </location>
</feature>
<evidence type="ECO:0000313" key="5">
    <source>
        <dbReference type="EMBL" id="KAI7840212.1"/>
    </source>
</evidence>
<dbReference type="PANTHER" id="PTHR47447">
    <property type="entry name" value="OS03G0856100 PROTEIN"/>
    <property type="match status" value="1"/>
</dbReference>
<comment type="similarity">
    <text evidence="1">Belongs to the PPR family. P subfamily.</text>
</comment>
<dbReference type="Pfam" id="PF01535">
    <property type="entry name" value="PPR"/>
    <property type="match status" value="4"/>
</dbReference>
<organism evidence="5 6">
    <name type="scientific">Chlorella ohadii</name>
    <dbReference type="NCBI Taxonomy" id="2649997"/>
    <lineage>
        <taxon>Eukaryota</taxon>
        <taxon>Viridiplantae</taxon>
        <taxon>Chlorophyta</taxon>
        <taxon>core chlorophytes</taxon>
        <taxon>Trebouxiophyceae</taxon>
        <taxon>Chlorellales</taxon>
        <taxon>Chlorellaceae</taxon>
        <taxon>Chlorella clade</taxon>
        <taxon>Chlorella</taxon>
    </lineage>
</organism>
<evidence type="ECO:0000256" key="3">
    <source>
        <dbReference type="PROSITE-ProRule" id="PRU00708"/>
    </source>
</evidence>
<feature type="repeat" description="PPR" evidence="3">
    <location>
        <begin position="107"/>
        <end position="141"/>
    </location>
</feature>
<dbReference type="Gene3D" id="1.25.40.10">
    <property type="entry name" value="Tetratricopeptide repeat domain"/>
    <property type="match status" value="5"/>
</dbReference>
<dbReference type="PROSITE" id="PS51375">
    <property type="entry name" value="PPR"/>
    <property type="match status" value="5"/>
</dbReference>
<evidence type="ECO:0000256" key="4">
    <source>
        <dbReference type="SAM" id="MobiDB-lite"/>
    </source>
</evidence>
<dbReference type="InterPro" id="IPR011990">
    <property type="entry name" value="TPR-like_helical_dom_sf"/>
</dbReference>
<dbReference type="InterPro" id="IPR002885">
    <property type="entry name" value="PPR_rpt"/>
</dbReference>
<sequence>MTEALWGGAARSHSLGREQGFATLDRCSSGAAGLCRANSAVDMRQLTSALLDAREGTGEVRAVLLRAAFRPRLPGLTKMVSRLSKEGAWRKALEVFEAVGEMGLIADTALTNAAISACDKGGRWQKALEIFEGMEHQGLPRDAITYSAAISALAKGKQWHAAMLIFDHMQARPEEGACSWDPGLINALERGGQWQLAEKLFLSMCTVQDEVQDASTPQSLLAAAAHSPGGSKLLRAQTSPSSVLDVLQSPPGRGGGLPLMSIAESPRADGGWDGLSASLGILSATANARQDVLGGLPAGPLAAAPAGPATPQQQPQQLTAGEMEQLSSRFGGFALDGSAPGTTGAGGPDPASDPFAAASHLVSSVRGSSTASSRASLAGIREEEDAAPGLAPGFSPLRRASSGSVPPGAASPQRTASGGLMRSGSLKRELGIPQAEAAQSLRRAISCYPELAGAEGQPGGEGEGLASMFNFSHAARVTPNRVCCNALLAAYARAKPPQYQRALHLLSAMWDGGPTLAPDAVSYNTALKACANAFQVHKALDVYHEMVARRASVNAHPQLPVRAGLLAQGVHPSVTTFNCLLAAASDSGSYEALLEVGRALASADPDTKAACMNAYVAGLVKVGHGDEALAVFHDMLGPGSAARPTASTFNTIMALHIKAGQYEQVRAVFRDMLATGLTPSIVTYNTLLASYAHRGAWCEALEALAHVLASAGEGVNPNTGTYGSCLAAIAKAAGAMPPDQAAFAASKALQLFTQMRTTPGCTPDASTYASLVKILAAAQQNPQVVALHEVMLASGLTPDAPTASLVLSAALAAGQTRKALALANTLQVQGFQLDAAVLAHLVQECVGAEAWESALQLCNSAVVAQGSSCAPVFNFVLRKAAEARQFDAVVALLSAMRAANVEVDSGVAALPALSLEPAIGGAPAVFASLPGFAASKADRSPVGTPSLPPPPPSPSTPSAFAAAMPLGSPSPAPAFSLADANTLLEAMKARLDVAGGMEVLRNMKLAGLAPDEASYITLVELCVRASQPRLAVQLCAEGHEAGALHAYALPNPATQQQPGTALGNALDLRGYSLEAGAATLVTWLAAAQKMRGLGLVVRDARINIVLGPAPHPAAAATAGDQAGGASCAAALRDELVAVLTGRGSSLPAFQGPSPVQVEAEAVTTSTDDSTMHVLVNTAALYRALDHSA</sequence>
<name>A0AAD5DLK6_9CHLO</name>
<evidence type="ECO:0000313" key="6">
    <source>
        <dbReference type="Proteomes" id="UP001205105"/>
    </source>
</evidence>
<dbReference type="AlphaFoldDB" id="A0AAD5DLK6"/>
<keyword evidence="6" id="KW-1185">Reference proteome</keyword>
<keyword evidence="2" id="KW-0677">Repeat</keyword>
<proteinExistence type="inferred from homology"/>
<feature type="repeat" description="PPR" evidence="3">
    <location>
        <begin position="764"/>
        <end position="798"/>
    </location>
</feature>
<reference evidence="5" key="1">
    <citation type="submission" date="2020-11" db="EMBL/GenBank/DDBJ databases">
        <title>Chlorella ohadii genome sequencing and assembly.</title>
        <authorList>
            <person name="Murik O."/>
            <person name="Treves H."/>
            <person name="Kedem I."/>
            <person name="Shotland Y."/>
            <person name="Kaplan A."/>
        </authorList>
    </citation>
    <scope>NUCLEOTIDE SEQUENCE</scope>
    <source>
        <strain evidence="5">1</strain>
    </source>
</reference>
<feature type="compositionally biased region" description="Low complexity" evidence="4">
    <location>
        <begin position="400"/>
        <end position="412"/>
    </location>
</feature>
<evidence type="ECO:0000256" key="2">
    <source>
        <dbReference type="ARBA" id="ARBA00022737"/>
    </source>
</evidence>
<dbReference type="PANTHER" id="PTHR47447:SF17">
    <property type="entry name" value="OS12G0638900 PROTEIN"/>
    <property type="match status" value="1"/>
</dbReference>
<feature type="region of interest" description="Disordered" evidence="4">
    <location>
        <begin position="937"/>
        <end position="963"/>
    </location>
</feature>
<feature type="compositionally biased region" description="Low complexity" evidence="4">
    <location>
        <begin position="299"/>
        <end position="321"/>
    </location>
</feature>
<accession>A0AAD5DLK6</accession>
<dbReference type="Proteomes" id="UP001205105">
    <property type="component" value="Unassembled WGS sequence"/>
</dbReference>
<dbReference type="Pfam" id="PF13041">
    <property type="entry name" value="PPR_2"/>
    <property type="match status" value="1"/>
</dbReference>